<dbReference type="AlphaFoldDB" id="A0A8J3N1Q8"/>
<feature type="transmembrane region" description="Helical" evidence="2">
    <location>
        <begin position="108"/>
        <end position="126"/>
    </location>
</feature>
<comment type="caution">
    <text evidence="3">The sequence shown here is derived from an EMBL/GenBank/DDBJ whole genome shotgun (WGS) entry which is preliminary data.</text>
</comment>
<proteinExistence type="predicted"/>
<accession>A0A8J3N1Q8</accession>
<sequence>MNQKHKRFPLFTLPAPKFLTEDLKKIDDFVVMVRVTPKITLLNYAQTVLYLLIFLSYCLILFLIVFPVVLKIPFPVLLTVVQRSGWLFVAYGLQGGMATIPPEHLKDFLYIWVGIFVLAGAAVLVAQTRRAIRDFRGLREIHQMTPQQRSNFALEKYLRVSLPTWLYSSVNYEPTPEELLAVIREREQVTEGQTQAIVDALESNEGSETQEEEEEQPSISTLLSVTDRLTFSALGPEGKQMTMVLSDAVAPSVGFFATCEKGTWTLKGDVEKEVYDLGKDTAFAVHRQRANDQIIARMRTADLLPASVKPGEAGSDPGTEPVVPFSHEDEKGTEQTPSPQQLMLSEKGFNLFENRIEGQDSFWRLLSTCSVEVFPIMANFYKQVAQAQALPLADAPVLLTLEQLRQGCHHVMKEYGEGFLAFHMKKGYVWSWALPFYKHYREQCLAILAYANQREQEYLKTCETAKEKYEVIEHIAQLYGWQALVSTGLDLKDKGVYSERDMERCLAYYGNVKKRSAARAIYHRYCELRSRIDPTYEPGEALKKRADEVLASPSKPLRSHKTR</sequence>
<evidence type="ECO:0000313" key="4">
    <source>
        <dbReference type="Proteomes" id="UP000597444"/>
    </source>
</evidence>
<keyword evidence="4" id="KW-1185">Reference proteome</keyword>
<feature type="region of interest" description="Disordered" evidence="1">
    <location>
        <begin position="307"/>
        <end position="339"/>
    </location>
</feature>
<dbReference type="EMBL" id="BNJK01000001">
    <property type="protein sequence ID" value="GHO91547.1"/>
    <property type="molecule type" value="Genomic_DNA"/>
</dbReference>
<feature type="transmembrane region" description="Helical" evidence="2">
    <location>
        <begin position="48"/>
        <end position="70"/>
    </location>
</feature>
<name>A0A8J3N1Q8_9CHLR</name>
<keyword evidence="2" id="KW-0812">Transmembrane</keyword>
<gene>
    <name evidence="3" type="ORF">KSF_015950</name>
</gene>
<organism evidence="3 4">
    <name type="scientific">Reticulibacter mediterranei</name>
    <dbReference type="NCBI Taxonomy" id="2778369"/>
    <lineage>
        <taxon>Bacteria</taxon>
        <taxon>Bacillati</taxon>
        <taxon>Chloroflexota</taxon>
        <taxon>Ktedonobacteria</taxon>
        <taxon>Ktedonobacterales</taxon>
        <taxon>Reticulibacteraceae</taxon>
        <taxon>Reticulibacter</taxon>
    </lineage>
</organism>
<evidence type="ECO:0000256" key="1">
    <source>
        <dbReference type="SAM" id="MobiDB-lite"/>
    </source>
</evidence>
<reference evidence="3" key="1">
    <citation type="submission" date="2020-10" db="EMBL/GenBank/DDBJ databases">
        <title>Taxonomic study of unclassified bacteria belonging to the class Ktedonobacteria.</title>
        <authorList>
            <person name="Yabe S."/>
            <person name="Wang C.M."/>
            <person name="Zheng Y."/>
            <person name="Sakai Y."/>
            <person name="Cavaletti L."/>
            <person name="Monciardini P."/>
            <person name="Donadio S."/>
        </authorList>
    </citation>
    <scope>NUCLEOTIDE SEQUENCE</scope>
    <source>
        <strain evidence="3">ID150040</strain>
    </source>
</reference>
<protein>
    <submittedName>
        <fullName evidence="3">Uncharacterized protein</fullName>
    </submittedName>
</protein>
<evidence type="ECO:0000313" key="3">
    <source>
        <dbReference type="EMBL" id="GHO91547.1"/>
    </source>
</evidence>
<dbReference type="RefSeq" id="WP_220202436.1">
    <property type="nucleotide sequence ID" value="NZ_BNJK01000001.1"/>
</dbReference>
<keyword evidence="2" id="KW-0472">Membrane</keyword>
<keyword evidence="2" id="KW-1133">Transmembrane helix</keyword>
<evidence type="ECO:0000256" key="2">
    <source>
        <dbReference type="SAM" id="Phobius"/>
    </source>
</evidence>
<dbReference type="Proteomes" id="UP000597444">
    <property type="component" value="Unassembled WGS sequence"/>
</dbReference>